<keyword evidence="6 7" id="KW-0804">Transcription</keyword>
<protein>
    <recommendedName>
        <fullName evidence="7">RNA polymerase sigma factor</fullName>
    </recommendedName>
</protein>
<dbReference type="InterPro" id="IPR013325">
    <property type="entry name" value="RNA_pol_sigma_r2"/>
</dbReference>
<dbReference type="SUPFAM" id="SSF88659">
    <property type="entry name" value="Sigma3 and sigma4 domains of RNA polymerase sigma factors"/>
    <property type="match status" value="1"/>
</dbReference>
<dbReference type="SUPFAM" id="SSF88946">
    <property type="entry name" value="Sigma2 domain of RNA polymerase sigma factors"/>
    <property type="match status" value="1"/>
</dbReference>
<evidence type="ECO:0000256" key="4">
    <source>
        <dbReference type="ARBA" id="ARBA00023082"/>
    </source>
</evidence>
<dbReference type="InterPro" id="IPR036388">
    <property type="entry name" value="WH-like_DNA-bd_sf"/>
</dbReference>
<evidence type="ECO:0000256" key="6">
    <source>
        <dbReference type="ARBA" id="ARBA00023163"/>
    </source>
</evidence>
<feature type="domain" description="RNA polymerase sigma-70 region 2" evidence="8">
    <location>
        <begin position="27"/>
        <end position="93"/>
    </location>
</feature>
<gene>
    <name evidence="10" type="ORF">V1634_22975</name>
</gene>
<dbReference type="NCBIfam" id="TIGR02937">
    <property type="entry name" value="sigma70-ECF"/>
    <property type="match status" value="1"/>
</dbReference>
<evidence type="ECO:0000256" key="2">
    <source>
        <dbReference type="ARBA" id="ARBA00011344"/>
    </source>
</evidence>
<dbReference type="InterPro" id="IPR007627">
    <property type="entry name" value="RNA_pol_sigma70_r2"/>
</dbReference>
<proteinExistence type="inferred from homology"/>
<comment type="subunit">
    <text evidence="2">Interacts transiently with the RNA polymerase catalytic core formed by RpoA, RpoB, RpoC and RpoZ (2 alpha, 1 beta, 1 beta' and 1 omega subunit) to form the RNA polymerase holoenzyme that can initiate transcription.</text>
</comment>
<accession>A0ABU7SIA9</accession>
<keyword evidence="5 7" id="KW-0238">DNA-binding</keyword>
<dbReference type="Pfam" id="PF04542">
    <property type="entry name" value="Sigma70_r2"/>
    <property type="match status" value="1"/>
</dbReference>
<dbReference type="Pfam" id="PF08281">
    <property type="entry name" value="Sigma70_r4_2"/>
    <property type="match status" value="1"/>
</dbReference>
<reference evidence="10 11" key="1">
    <citation type="submission" date="2024-01" db="EMBL/GenBank/DDBJ databases">
        <title>Genome insights into Plantactinospora veratri sp. nov.</title>
        <authorList>
            <person name="Wang L."/>
        </authorList>
    </citation>
    <scope>NUCLEOTIDE SEQUENCE [LARGE SCALE GENOMIC DNA]</scope>
    <source>
        <strain evidence="10 11">NEAU-FHS4</strain>
    </source>
</reference>
<keyword evidence="4 7" id="KW-0731">Sigma factor</keyword>
<evidence type="ECO:0000259" key="8">
    <source>
        <dbReference type="Pfam" id="PF04542"/>
    </source>
</evidence>
<keyword evidence="3 7" id="KW-0805">Transcription regulation</keyword>
<dbReference type="PANTHER" id="PTHR43133">
    <property type="entry name" value="RNA POLYMERASE ECF-TYPE SIGMA FACTO"/>
    <property type="match status" value="1"/>
</dbReference>
<dbReference type="RefSeq" id="WP_331209949.1">
    <property type="nucleotide sequence ID" value="NZ_JAZGQL010000017.1"/>
</dbReference>
<dbReference type="Gene3D" id="1.10.1740.10">
    <property type="match status" value="1"/>
</dbReference>
<keyword evidence="10" id="KW-0808">Transferase</keyword>
<dbReference type="InterPro" id="IPR013324">
    <property type="entry name" value="RNA_pol_sigma_r3/r4-like"/>
</dbReference>
<evidence type="ECO:0000313" key="11">
    <source>
        <dbReference type="Proteomes" id="UP001339911"/>
    </source>
</evidence>
<comment type="similarity">
    <text evidence="1 7">Belongs to the sigma-70 factor family. ECF subfamily.</text>
</comment>
<dbReference type="InterPro" id="IPR000838">
    <property type="entry name" value="RNA_pol_sigma70_ECF_CS"/>
</dbReference>
<keyword evidence="10" id="KW-0548">Nucleotidyltransferase</keyword>
<dbReference type="PROSITE" id="PS01063">
    <property type="entry name" value="SIGMA70_ECF"/>
    <property type="match status" value="1"/>
</dbReference>
<dbReference type="EMBL" id="JAZGQL010000017">
    <property type="protein sequence ID" value="MEE6309701.1"/>
    <property type="molecule type" value="Genomic_DNA"/>
</dbReference>
<dbReference type="NCBIfam" id="NF006089">
    <property type="entry name" value="PRK08241.1"/>
    <property type="match status" value="1"/>
</dbReference>
<dbReference type="SUPFAM" id="SSF54427">
    <property type="entry name" value="NTF2-like"/>
    <property type="match status" value="1"/>
</dbReference>
<evidence type="ECO:0000313" key="10">
    <source>
        <dbReference type="EMBL" id="MEE6309701.1"/>
    </source>
</evidence>
<dbReference type="PANTHER" id="PTHR43133:SF65">
    <property type="entry name" value="ECF RNA POLYMERASE SIGMA FACTOR SIGG"/>
    <property type="match status" value="1"/>
</dbReference>
<sequence>MDNQERPTMTQHPSATTDKDDWLRAAYETHRRELHAHCYRLAGNVADADDLTQETFLRAWRARDAFQERASARTWLYRIATNVFLDSRKAAERRAVPGGDIFEWDTRIGPYPDALLGGEPVADLAAAELVELALIAALMHLPPRQRAAFILRDIHGWTPAEIAQILNVAVSTANSLLQRARDTVRRHVPDDPQSWRRPKLTAEDREILRRYATANSPDTMRGLLTEDVRITMPPEPAVVGIDAAAEFLTRPLDWRSVPVSANGRPALAGYLRRPGRPHHDALVVDVLHIIDGKISKINAFVGADHIAAFGMPLTLQP</sequence>
<evidence type="ECO:0000256" key="7">
    <source>
        <dbReference type="RuleBase" id="RU000716"/>
    </source>
</evidence>
<dbReference type="Gene3D" id="1.10.10.10">
    <property type="entry name" value="Winged helix-like DNA-binding domain superfamily/Winged helix DNA-binding domain"/>
    <property type="match status" value="1"/>
</dbReference>
<dbReference type="Gene3D" id="3.10.450.50">
    <property type="match status" value="1"/>
</dbReference>
<evidence type="ECO:0000259" key="9">
    <source>
        <dbReference type="Pfam" id="PF08281"/>
    </source>
</evidence>
<dbReference type="InterPro" id="IPR013249">
    <property type="entry name" value="RNA_pol_sigma70_r4_t2"/>
</dbReference>
<dbReference type="Proteomes" id="UP001339911">
    <property type="component" value="Unassembled WGS sequence"/>
</dbReference>
<dbReference type="InterPro" id="IPR039425">
    <property type="entry name" value="RNA_pol_sigma-70-like"/>
</dbReference>
<evidence type="ECO:0000256" key="1">
    <source>
        <dbReference type="ARBA" id="ARBA00010641"/>
    </source>
</evidence>
<comment type="caution">
    <text evidence="10">The sequence shown here is derived from an EMBL/GenBank/DDBJ whole genome shotgun (WGS) entry which is preliminary data.</text>
</comment>
<name>A0ABU7SIA9_9ACTN</name>
<feature type="domain" description="RNA polymerase sigma factor 70 region 4 type 2" evidence="9">
    <location>
        <begin position="133"/>
        <end position="182"/>
    </location>
</feature>
<keyword evidence="11" id="KW-1185">Reference proteome</keyword>
<dbReference type="InterPro" id="IPR032710">
    <property type="entry name" value="NTF2-like_dom_sf"/>
</dbReference>
<evidence type="ECO:0000256" key="5">
    <source>
        <dbReference type="ARBA" id="ARBA00023125"/>
    </source>
</evidence>
<organism evidence="10 11">
    <name type="scientific">Plantactinospora veratri</name>
    <dbReference type="NCBI Taxonomy" id="1436122"/>
    <lineage>
        <taxon>Bacteria</taxon>
        <taxon>Bacillati</taxon>
        <taxon>Actinomycetota</taxon>
        <taxon>Actinomycetes</taxon>
        <taxon>Micromonosporales</taxon>
        <taxon>Micromonosporaceae</taxon>
        <taxon>Plantactinospora</taxon>
    </lineage>
</organism>
<dbReference type="GO" id="GO:0003899">
    <property type="term" value="F:DNA-directed RNA polymerase activity"/>
    <property type="evidence" value="ECO:0007669"/>
    <property type="project" value="UniProtKB-EC"/>
</dbReference>
<dbReference type="CDD" id="cd06171">
    <property type="entry name" value="Sigma70_r4"/>
    <property type="match status" value="1"/>
</dbReference>
<evidence type="ECO:0000256" key="3">
    <source>
        <dbReference type="ARBA" id="ARBA00023015"/>
    </source>
</evidence>
<dbReference type="InterPro" id="IPR014284">
    <property type="entry name" value="RNA_pol_sigma-70_dom"/>
</dbReference>